<keyword evidence="8" id="KW-1185">Reference proteome</keyword>
<evidence type="ECO:0000259" key="6">
    <source>
        <dbReference type="Pfam" id="PF03159"/>
    </source>
</evidence>
<dbReference type="GO" id="GO:0006397">
    <property type="term" value="P:mRNA processing"/>
    <property type="evidence" value="ECO:0007669"/>
    <property type="project" value="UniProtKB-KW"/>
</dbReference>
<evidence type="ECO:0000256" key="2">
    <source>
        <dbReference type="ARBA" id="ARBA00022664"/>
    </source>
</evidence>
<dbReference type="OrthoDB" id="372487at2759"/>
<dbReference type="GO" id="GO:0000956">
    <property type="term" value="P:nuclear-transcribed mRNA catabolic process"/>
    <property type="evidence" value="ECO:0007669"/>
    <property type="project" value="TreeGrafter"/>
</dbReference>
<dbReference type="PANTHER" id="PTHR12341">
    <property type="entry name" value="5'-&gt;3' EXORIBONUCLEASE"/>
    <property type="match status" value="1"/>
</dbReference>
<reference evidence="8" key="1">
    <citation type="journal article" date="2018" name="Gigascience">
        <title>Genome assembly of the Pink Ipe (Handroanthus impetiginosus, Bignoniaceae), a highly valued, ecologically keystone Neotropical timber forest tree.</title>
        <authorList>
            <person name="Silva-Junior O.B."/>
            <person name="Grattapaglia D."/>
            <person name="Novaes E."/>
            <person name="Collevatti R.G."/>
        </authorList>
    </citation>
    <scope>NUCLEOTIDE SEQUENCE [LARGE SCALE GENOMIC DNA]</scope>
    <source>
        <strain evidence="8">cv. UFG-1</strain>
    </source>
</reference>
<keyword evidence="5" id="KW-0269">Exonuclease</keyword>
<dbReference type="EMBL" id="NKXS01011479">
    <property type="protein sequence ID" value="PIM97037.1"/>
    <property type="molecule type" value="Genomic_DNA"/>
</dbReference>
<gene>
    <name evidence="7" type="ORF">CDL12_30500</name>
</gene>
<comment type="similarity">
    <text evidence="1">Belongs to the 5'-3' exonuclease family. XRN2/RAT1 subfamily.</text>
</comment>
<dbReference type="GO" id="GO:0005634">
    <property type="term" value="C:nucleus"/>
    <property type="evidence" value="ECO:0007669"/>
    <property type="project" value="TreeGrafter"/>
</dbReference>
<dbReference type="FunFam" id="3.40.50.12390:FF:000003">
    <property type="entry name" value="5'-3' exoribonuclease"/>
    <property type="match status" value="1"/>
</dbReference>
<dbReference type="InterPro" id="IPR027073">
    <property type="entry name" value="5_3_exoribonuclease"/>
</dbReference>
<evidence type="ECO:0000256" key="1">
    <source>
        <dbReference type="ARBA" id="ARBA00006994"/>
    </source>
</evidence>
<keyword evidence="2" id="KW-0507">mRNA processing</keyword>
<dbReference type="Gene3D" id="3.40.50.12390">
    <property type="match status" value="1"/>
</dbReference>
<protein>
    <recommendedName>
        <fullName evidence="6">Xrn1 N-terminal domain-containing protein</fullName>
    </recommendedName>
</protein>
<organism evidence="7 8">
    <name type="scientific">Handroanthus impetiginosus</name>
    <dbReference type="NCBI Taxonomy" id="429701"/>
    <lineage>
        <taxon>Eukaryota</taxon>
        <taxon>Viridiplantae</taxon>
        <taxon>Streptophyta</taxon>
        <taxon>Embryophyta</taxon>
        <taxon>Tracheophyta</taxon>
        <taxon>Spermatophyta</taxon>
        <taxon>Magnoliopsida</taxon>
        <taxon>eudicotyledons</taxon>
        <taxon>Gunneridae</taxon>
        <taxon>Pentapetalae</taxon>
        <taxon>asterids</taxon>
        <taxon>lamiids</taxon>
        <taxon>Lamiales</taxon>
        <taxon>Bignoniaceae</taxon>
        <taxon>Crescentiina</taxon>
        <taxon>Tabebuia alliance</taxon>
        <taxon>Handroanthus</taxon>
    </lineage>
</organism>
<evidence type="ECO:0000256" key="5">
    <source>
        <dbReference type="ARBA" id="ARBA00022839"/>
    </source>
</evidence>
<evidence type="ECO:0000256" key="4">
    <source>
        <dbReference type="ARBA" id="ARBA00022801"/>
    </source>
</evidence>
<sequence>MGVPSFYRWLVDKYPKTVSDTLEERGENLDFSSPNPNGLEFDNFYLDMNGIIHPCFHPDDNLFSPATFDEVFNSMYEYIDRLFNIVRPRKLLFMAIDGVAPRAKMNQQRARRFRASKDAQMAEEIENNLRKQFEKEGRTIFPKQESEVSDSNVITPGTEFMHLLSKKLQSYLTLRMNENPAWGKIQVILSDATVPGEGEHKIMSFVRAQRLMPGYDPNTRHCLYGLDADLIMLALATHEIYFSILREVWLIFLQNYDM</sequence>
<evidence type="ECO:0000313" key="8">
    <source>
        <dbReference type="Proteomes" id="UP000231279"/>
    </source>
</evidence>
<dbReference type="InterPro" id="IPR004859">
    <property type="entry name" value="Xrn1_N"/>
</dbReference>
<evidence type="ECO:0000256" key="3">
    <source>
        <dbReference type="ARBA" id="ARBA00022722"/>
    </source>
</evidence>
<keyword evidence="3" id="KW-0540">Nuclease</keyword>
<name>A0A2G9FVA8_9LAMI</name>
<dbReference type="STRING" id="429701.A0A2G9FVA8"/>
<dbReference type="GO" id="GO:0004534">
    <property type="term" value="F:5'-3' RNA exonuclease activity"/>
    <property type="evidence" value="ECO:0007669"/>
    <property type="project" value="TreeGrafter"/>
</dbReference>
<proteinExistence type="inferred from homology"/>
<evidence type="ECO:0000313" key="7">
    <source>
        <dbReference type="EMBL" id="PIM97037.1"/>
    </source>
</evidence>
<dbReference type="AlphaFoldDB" id="A0A2G9FVA8"/>
<comment type="caution">
    <text evidence="7">The sequence shown here is derived from an EMBL/GenBank/DDBJ whole genome shotgun (WGS) entry which is preliminary data.</text>
</comment>
<dbReference type="Pfam" id="PF03159">
    <property type="entry name" value="XRN_N"/>
    <property type="match status" value="1"/>
</dbReference>
<dbReference type="GO" id="GO:0003723">
    <property type="term" value="F:RNA binding"/>
    <property type="evidence" value="ECO:0007669"/>
    <property type="project" value="TreeGrafter"/>
</dbReference>
<keyword evidence="4" id="KW-0378">Hydrolase</keyword>
<accession>A0A2G9FVA8</accession>
<feature type="domain" description="Xrn1 N-terminal" evidence="6">
    <location>
        <begin position="1"/>
        <end position="247"/>
    </location>
</feature>
<dbReference type="Proteomes" id="UP000231279">
    <property type="component" value="Unassembled WGS sequence"/>
</dbReference>
<dbReference type="PANTHER" id="PTHR12341:SF62">
    <property type="entry name" value="5'-3' EXORIBONUCLEASE 3-LIKE"/>
    <property type="match status" value="1"/>
</dbReference>
<dbReference type="CDD" id="cd18673">
    <property type="entry name" value="PIN_XRN1-2-like"/>
    <property type="match status" value="1"/>
</dbReference>